<dbReference type="RefSeq" id="WP_065255767.1">
    <property type="nucleotide sequence ID" value="NZ_JARDJM010000009.1"/>
</dbReference>
<dbReference type="InterPro" id="IPR001387">
    <property type="entry name" value="Cro/C1-type_HTH"/>
</dbReference>
<evidence type="ECO:0000313" key="3">
    <source>
        <dbReference type="EMBL" id="OBX60801.1"/>
    </source>
</evidence>
<dbReference type="OrthoDB" id="5678656at2"/>
<evidence type="ECO:0000259" key="2">
    <source>
        <dbReference type="PROSITE" id="PS50943"/>
    </source>
</evidence>
<dbReference type="SUPFAM" id="SSF47413">
    <property type="entry name" value="lambda repressor-like DNA-binding domains"/>
    <property type="match status" value="1"/>
</dbReference>
<dbReference type="GO" id="GO:0003700">
    <property type="term" value="F:DNA-binding transcription factor activity"/>
    <property type="evidence" value="ECO:0007669"/>
    <property type="project" value="TreeGrafter"/>
</dbReference>
<dbReference type="Gene3D" id="1.10.260.40">
    <property type="entry name" value="lambda repressor-like DNA-binding domains"/>
    <property type="match status" value="1"/>
</dbReference>
<dbReference type="PANTHER" id="PTHR46797">
    <property type="entry name" value="HTH-TYPE TRANSCRIPTIONAL REGULATOR"/>
    <property type="match status" value="1"/>
</dbReference>
<proteinExistence type="predicted"/>
<feature type="domain" description="HTH cro/C1-type" evidence="2">
    <location>
        <begin position="7"/>
        <end position="61"/>
    </location>
</feature>
<dbReference type="Proteomes" id="UP000092607">
    <property type="component" value="Unassembled WGS sequence"/>
</dbReference>
<dbReference type="CDD" id="cd00093">
    <property type="entry name" value="HTH_XRE"/>
    <property type="match status" value="1"/>
</dbReference>
<reference evidence="3 4" key="1">
    <citation type="submission" date="2016-06" db="EMBL/GenBank/DDBJ databases">
        <title>Draft genome of Moraxella lacunata CCUG 57757A.</title>
        <authorList>
            <person name="Salva-Serra F."/>
            <person name="Engstrom-Jakobsson H."/>
            <person name="Thorell K."/>
            <person name="Gonzales-Siles L."/>
            <person name="Karlsson R."/>
            <person name="Boulund F."/>
            <person name="Engstrand L."/>
            <person name="Kristiansson E."/>
            <person name="Moore E."/>
        </authorList>
    </citation>
    <scope>NUCLEOTIDE SEQUENCE [LARGE SCALE GENOMIC DNA]</scope>
    <source>
        <strain evidence="3 4">CCUG 57757A</strain>
    </source>
</reference>
<comment type="caution">
    <text evidence="3">The sequence shown here is derived from an EMBL/GenBank/DDBJ whole genome shotgun (WGS) entry which is preliminary data.</text>
</comment>
<dbReference type="EMBL" id="LZMS01000083">
    <property type="protein sequence ID" value="OBX60801.1"/>
    <property type="molecule type" value="Genomic_DNA"/>
</dbReference>
<protein>
    <recommendedName>
        <fullName evidence="2">HTH cro/C1-type domain-containing protein</fullName>
    </recommendedName>
</protein>
<gene>
    <name evidence="3" type="ORF">A9309_00630</name>
</gene>
<name>A0A1B8PXP4_MORLA</name>
<evidence type="ECO:0000313" key="4">
    <source>
        <dbReference type="Proteomes" id="UP000092607"/>
    </source>
</evidence>
<keyword evidence="1" id="KW-0238">DNA-binding</keyword>
<dbReference type="GO" id="GO:0003677">
    <property type="term" value="F:DNA binding"/>
    <property type="evidence" value="ECO:0007669"/>
    <property type="project" value="UniProtKB-KW"/>
</dbReference>
<dbReference type="InterPro" id="IPR050807">
    <property type="entry name" value="TransReg_Diox_bact_type"/>
</dbReference>
<dbReference type="AlphaFoldDB" id="A0A1B8PXP4"/>
<dbReference type="InterPro" id="IPR010982">
    <property type="entry name" value="Lambda_DNA-bd_dom_sf"/>
</dbReference>
<dbReference type="GO" id="GO:0005829">
    <property type="term" value="C:cytosol"/>
    <property type="evidence" value="ECO:0007669"/>
    <property type="project" value="TreeGrafter"/>
</dbReference>
<accession>A0A1B8PXP4</accession>
<evidence type="ECO:0000256" key="1">
    <source>
        <dbReference type="ARBA" id="ARBA00023125"/>
    </source>
</evidence>
<dbReference type="Pfam" id="PF01381">
    <property type="entry name" value="HTH_3"/>
    <property type="match status" value="1"/>
</dbReference>
<sequence length="130" mass="14865">MLVFEKIKDIRETKGFTQEEIANALEISPSGYSKIERGETRISIDRLQQIADILEVNIFDLIPNKEHNIIYELNGGYNNFQGNYYSGDKSQAEIEKLQLIIAHKDELLAQKDDELKTLKGILALLQEKLA</sequence>
<dbReference type="PANTHER" id="PTHR46797:SF1">
    <property type="entry name" value="METHYLPHOSPHONATE SYNTHASE"/>
    <property type="match status" value="1"/>
</dbReference>
<dbReference type="PROSITE" id="PS50943">
    <property type="entry name" value="HTH_CROC1"/>
    <property type="match status" value="1"/>
</dbReference>
<organism evidence="3 4">
    <name type="scientific">Moraxella lacunata</name>
    <dbReference type="NCBI Taxonomy" id="477"/>
    <lineage>
        <taxon>Bacteria</taxon>
        <taxon>Pseudomonadati</taxon>
        <taxon>Pseudomonadota</taxon>
        <taxon>Gammaproteobacteria</taxon>
        <taxon>Moraxellales</taxon>
        <taxon>Moraxellaceae</taxon>
        <taxon>Moraxella</taxon>
    </lineage>
</organism>
<dbReference type="SMART" id="SM00530">
    <property type="entry name" value="HTH_XRE"/>
    <property type="match status" value="1"/>
</dbReference>